<feature type="compositionally biased region" description="Polar residues" evidence="1">
    <location>
        <begin position="1"/>
        <end position="21"/>
    </location>
</feature>
<evidence type="ECO:0000313" key="2">
    <source>
        <dbReference type="EMBL" id="KAJ1117417.1"/>
    </source>
</evidence>
<feature type="compositionally biased region" description="Basic and acidic residues" evidence="1">
    <location>
        <begin position="127"/>
        <end position="151"/>
    </location>
</feature>
<evidence type="ECO:0000313" key="3">
    <source>
        <dbReference type="Proteomes" id="UP001066276"/>
    </source>
</evidence>
<dbReference type="Proteomes" id="UP001066276">
    <property type="component" value="Chromosome 8"/>
</dbReference>
<protein>
    <submittedName>
        <fullName evidence="2">Uncharacterized protein</fullName>
    </submittedName>
</protein>
<dbReference type="AlphaFoldDB" id="A0AAV7NN17"/>
<organism evidence="2 3">
    <name type="scientific">Pleurodeles waltl</name>
    <name type="common">Iberian ribbed newt</name>
    <dbReference type="NCBI Taxonomy" id="8319"/>
    <lineage>
        <taxon>Eukaryota</taxon>
        <taxon>Metazoa</taxon>
        <taxon>Chordata</taxon>
        <taxon>Craniata</taxon>
        <taxon>Vertebrata</taxon>
        <taxon>Euteleostomi</taxon>
        <taxon>Amphibia</taxon>
        <taxon>Batrachia</taxon>
        <taxon>Caudata</taxon>
        <taxon>Salamandroidea</taxon>
        <taxon>Salamandridae</taxon>
        <taxon>Pleurodelinae</taxon>
        <taxon>Pleurodeles</taxon>
    </lineage>
</organism>
<reference evidence="2" key="1">
    <citation type="journal article" date="2022" name="bioRxiv">
        <title>Sequencing and chromosome-scale assembly of the giantPleurodeles waltlgenome.</title>
        <authorList>
            <person name="Brown T."/>
            <person name="Elewa A."/>
            <person name="Iarovenko S."/>
            <person name="Subramanian E."/>
            <person name="Araus A.J."/>
            <person name="Petzold A."/>
            <person name="Susuki M."/>
            <person name="Suzuki K.-i.T."/>
            <person name="Hayashi T."/>
            <person name="Toyoda A."/>
            <person name="Oliveira C."/>
            <person name="Osipova E."/>
            <person name="Leigh N.D."/>
            <person name="Simon A."/>
            <person name="Yun M.H."/>
        </authorList>
    </citation>
    <scope>NUCLEOTIDE SEQUENCE</scope>
    <source>
        <strain evidence="2">20211129_DDA</strain>
        <tissue evidence="2">Liver</tissue>
    </source>
</reference>
<comment type="caution">
    <text evidence="2">The sequence shown here is derived from an EMBL/GenBank/DDBJ whole genome shotgun (WGS) entry which is preliminary data.</text>
</comment>
<keyword evidence="3" id="KW-1185">Reference proteome</keyword>
<name>A0AAV7NN17_PLEWA</name>
<accession>A0AAV7NN17</accession>
<gene>
    <name evidence="2" type="ORF">NDU88_005617</name>
</gene>
<evidence type="ECO:0000256" key="1">
    <source>
        <dbReference type="SAM" id="MobiDB-lite"/>
    </source>
</evidence>
<dbReference type="EMBL" id="JANPWB010000012">
    <property type="protein sequence ID" value="KAJ1117417.1"/>
    <property type="molecule type" value="Genomic_DNA"/>
</dbReference>
<feature type="region of interest" description="Disordered" evidence="1">
    <location>
        <begin position="1"/>
        <end position="22"/>
    </location>
</feature>
<proteinExistence type="predicted"/>
<sequence>MHQASCTGTVSGGESQQSTLCSPDRADHYCPKTCQKQQTMSTTCTQSSSGCETHEELHPLTPRPHRFLRIRVYVAEDRQLGIPGNSPTLALITTKETINKKGQKDQGARGKKDTENNLNRHWQLHGRKGEKSERERAQEQDLRQGGDEYSRLHHTLNARVAQGNAVRPEPSPRPGWGSTGVM</sequence>
<feature type="region of interest" description="Disordered" evidence="1">
    <location>
        <begin position="99"/>
        <end position="182"/>
    </location>
</feature>
<feature type="compositionally biased region" description="Basic and acidic residues" evidence="1">
    <location>
        <begin position="99"/>
        <end position="115"/>
    </location>
</feature>